<feature type="non-terminal residue" evidence="1">
    <location>
        <position position="1"/>
    </location>
</feature>
<keyword evidence="2" id="KW-1185">Reference proteome</keyword>
<evidence type="ECO:0000313" key="1">
    <source>
        <dbReference type="EMBL" id="KFP32077.1"/>
    </source>
</evidence>
<dbReference type="AlphaFoldDB" id="A0A091K3R8"/>
<reference evidence="1 2" key="1">
    <citation type="submission" date="2014-04" db="EMBL/GenBank/DDBJ databases">
        <title>Genome evolution of avian class.</title>
        <authorList>
            <person name="Zhang G."/>
            <person name="Li C."/>
        </authorList>
    </citation>
    <scope>NUCLEOTIDE SEQUENCE [LARGE SCALE GENOMIC DNA]</scope>
    <source>
        <strain evidence="1">BGI_N325</strain>
    </source>
</reference>
<name>A0A091K3R8_COLST</name>
<dbReference type="Proteomes" id="UP000053615">
    <property type="component" value="Unassembled WGS sequence"/>
</dbReference>
<protein>
    <submittedName>
        <fullName evidence="1">Uncharacterized protein</fullName>
    </submittedName>
</protein>
<dbReference type="PANTHER" id="PTHR23120">
    <property type="entry name" value="MAESTRO-RELATED HEAT DOMAIN-CONTAINING"/>
    <property type="match status" value="1"/>
</dbReference>
<proteinExistence type="predicted"/>
<accession>A0A091K3R8</accession>
<sequence>RETVTIWRDVVSTSRTADMVLRELICVLEDWPLHSTSTSDGHSTDLFALAATRALHGILQMPLCSTSLRLHFPRLLLALLFQIFFSTEEMPEKVSIFWRQCQ</sequence>
<dbReference type="EMBL" id="KK545005">
    <property type="protein sequence ID" value="KFP32077.1"/>
    <property type="molecule type" value="Genomic_DNA"/>
</dbReference>
<dbReference type="GO" id="GO:0005737">
    <property type="term" value="C:cytoplasm"/>
    <property type="evidence" value="ECO:0007669"/>
    <property type="project" value="TreeGrafter"/>
</dbReference>
<dbReference type="PANTHER" id="PTHR23120:SF42">
    <property type="entry name" value="MAESTRO HEAT-LIKE REPEAT FAMILY MEMBER 3"/>
    <property type="match status" value="1"/>
</dbReference>
<dbReference type="InterPro" id="IPR045206">
    <property type="entry name" value="Maestro_heat-like_prot"/>
</dbReference>
<organism evidence="1 2">
    <name type="scientific">Colius striatus</name>
    <name type="common">Speckled mousebird</name>
    <dbReference type="NCBI Taxonomy" id="57412"/>
    <lineage>
        <taxon>Eukaryota</taxon>
        <taxon>Metazoa</taxon>
        <taxon>Chordata</taxon>
        <taxon>Craniata</taxon>
        <taxon>Vertebrata</taxon>
        <taxon>Euteleostomi</taxon>
        <taxon>Archelosauria</taxon>
        <taxon>Archosauria</taxon>
        <taxon>Dinosauria</taxon>
        <taxon>Saurischia</taxon>
        <taxon>Theropoda</taxon>
        <taxon>Coelurosauria</taxon>
        <taxon>Aves</taxon>
        <taxon>Neognathae</taxon>
        <taxon>Neoaves</taxon>
        <taxon>Telluraves</taxon>
        <taxon>Coraciimorphae</taxon>
        <taxon>Coliiformes</taxon>
        <taxon>Coliidae</taxon>
        <taxon>Colius</taxon>
    </lineage>
</organism>
<evidence type="ECO:0000313" key="2">
    <source>
        <dbReference type="Proteomes" id="UP000053615"/>
    </source>
</evidence>
<feature type="non-terminal residue" evidence="1">
    <location>
        <position position="102"/>
    </location>
</feature>
<gene>
    <name evidence="1" type="ORF">N325_07191</name>
</gene>